<dbReference type="EMBL" id="HADY01009443">
    <property type="protein sequence ID" value="SBP47928.1"/>
    <property type="molecule type" value="Transcribed_RNA"/>
</dbReference>
<reference evidence="2" key="1">
    <citation type="submission" date="2016-05" db="EMBL/GenBank/DDBJ databases">
        <authorList>
            <person name="Lavstsen T."/>
            <person name="Jespersen J.S."/>
        </authorList>
    </citation>
    <scope>NUCLEOTIDE SEQUENCE</scope>
    <source>
        <tissue evidence="2">Brain</tissue>
    </source>
</reference>
<protein>
    <submittedName>
        <fullName evidence="2">Uncharacterized protein</fullName>
    </submittedName>
</protein>
<feature type="non-terminal residue" evidence="2">
    <location>
        <position position="1"/>
    </location>
</feature>
<gene>
    <name evidence="2" type="primary">Nfu_g_1_023625</name>
</gene>
<proteinExistence type="predicted"/>
<organism evidence="2">
    <name type="scientific">Nothobranchius furzeri</name>
    <name type="common">Turquoise killifish</name>
    <dbReference type="NCBI Taxonomy" id="105023"/>
    <lineage>
        <taxon>Eukaryota</taxon>
        <taxon>Metazoa</taxon>
        <taxon>Chordata</taxon>
        <taxon>Craniata</taxon>
        <taxon>Vertebrata</taxon>
        <taxon>Euteleostomi</taxon>
        <taxon>Actinopterygii</taxon>
        <taxon>Neopterygii</taxon>
        <taxon>Teleostei</taxon>
        <taxon>Neoteleostei</taxon>
        <taxon>Acanthomorphata</taxon>
        <taxon>Ovalentaria</taxon>
        <taxon>Atherinomorphae</taxon>
        <taxon>Cyprinodontiformes</taxon>
        <taxon>Nothobranchiidae</taxon>
        <taxon>Nothobranchius</taxon>
    </lineage>
</organism>
<feature type="region of interest" description="Disordered" evidence="1">
    <location>
        <begin position="56"/>
        <end position="83"/>
    </location>
</feature>
<feature type="compositionally biased region" description="Basic residues" evidence="1">
    <location>
        <begin position="64"/>
        <end position="76"/>
    </location>
</feature>
<evidence type="ECO:0000313" key="2">
    <source>
        <dbReference type="EMBL" id="SBP47928.1"/>
    </source>
</evidence>
<evidence type="ECO:0000256" key="1">
    <source>
        <dbReference type="SAM" id="MobiDB-lite"/>
    </source>
</evidence>
<sequence>LVDPDLSHYNVMSTFSTTILPLQKYLLGIVRWDPCASSVLLCQSIIILTVKLSRTPPADSISQHSRHQRGRRRHHANTTNGSAGVSFITLSSFSPDFESSSQAYPPSNLQT</sequence>
<dbReference type="AlphaFoldDB" id="A0A1A7ZZW5"/>
<accession>A0A1A7ZZW5</accession>
<name>A0A1A7ZZW5_NOTFU</name>
<reference evidence="2" key="2">
    <citation type="submission" date="2016-06" db="EMBL/GenBank/DDBJ databases">
        <title>The genome of a short-lived fish provides insights into sex chromosome evolution and the genetic control of aging.</title>
        <authorList>
            <person name="Reichwald K."/>
            <person name="Felder M."/>
            <person name="Petzold A."/>
            <person name="Koch P."/>
            <person name="Groth M."/>
            <person name="Platzer M."/>
        </authorList>
    </citation>
    <scope>NUCLEOTIDE SEQUENCE</scope>
    <source>
        <tissue evidence="2">Brain</tissue>
    </source>
</reference>